<feature type="region of interest" description="Disordered" evidence="1">
    <location>
        <begin position="1"/>
        <end position="21"/>
    </location>
</feature>
<accession>A0A420I465</accession>
<proteinExistence type="predicted"/>
<feature type="transmembrane region" description="Helical" evidence="2">
    <location>
        <begin position="387"/>
        <end position="411"/>
    </location>
</feature>
<organism evidence="3 4">
    <name type="scientific">Erysiphe neolycopersici</name>
    <dbReference type="NCBI Taxonomy" id="212602"/>
    <lineage>
        <taxon>Eukaryota</taxon>
        <taxon>Fungi</taxon>
        <taxon>Dikarya</taxon>
        <taxon>Ascomycota</taxon>
        <taxon>Pezizomycotina</taxon>
        <taxon>Leotiomycetes</taxon>
        <taxon>Erysiphales</taxon>
        <taxon>Erysiphaceae</taxon>
        <taxon>Erysiphe</taxon>
    </lineage>
</organism>
<keyword evidence="2" id="KW-0812">Transmembrane</keyword>
<evidence type="ECO:0000256" key="1">
    <source>
        <dbReference type="SAM" id="MobiDB-lite"/>
    </source>
</evidence>
<name>A0A420I465_9PEZI</name>
<sequence length="423" mass="47632">MSSLALVPQNDASYHGTSSTRVDSISFPASRKELEMPKILQGFTNRPKANSLSSRQTSISINTHKTSTTTPSINNGRRAIKKEVRALPPWLSDYEEDESEDSIDTRLRAINPSPLQSHPSLQHISLDDNTRRISQDGYVDTYEDSLLGINEKKTDTGFFSGYREPVKGRKWDHVRDGEPVIVQTRAPQRILPWRTYIQSSMYEVSKGEGCERVDQKFLNQQVPGYQTPWRGDLKGSEDLETHSGLAHLKKKRKGIMRRIQHILLMHPLVPLLFRLIVLSTSIIALGIATSVHHLSVKYDYNQTPSSTMAIVVDVVALPYIVYITWDEYTGKPLGLRAPGAKIRLVLLDLFFIIFESANLSLAFGALTDNNGSCENSVYGYNYIICNRVKALCGILMLALYAWSLTFAVSIFRLVQRVGVKEED</sequence>
<feature type="transmembrane region" description="Helical" evidence="2">
    <location>
        <begin position="345"/>
        <end position="367"/>
    </location>
</feature>
<dbReference type="InterPro" id="IPR037737">
    <property type="entry name" value="Srf1"/>
</dbReference>
<evidence type="ECO:0000313" key="3">
    <source>
        <dbReference type="EMBL" id="RKF64487.1"/>
    </source>
</evidence>
<evidence type="ECO:0000256" key="2">
    <source>
        <dbReference type="SAM" id="Phobius"/>
    </source>
</evidence>
<keyword evidence="2" id="KW-0472">Membrane</keyword>
<dbReference type="EMBL" id="MCFK01001862">
    <property type="protein sequence ID" value="RKF64487.1"/>
    <property type="molecule type" value="Genomic_DNA"/>
</dbReference>
<feature type="transmembrane region" description="Helical" evidence="2">
    <location>
        <begin position="262"/>
        <end position="287"/>
    </location>
</feature>
<reference evidence="3 4" key="1">
    <citation type="journal article" date="2018" name="BMC Genomics">
        <title>Comparative genome analyses reveal sequence features reflecting distinct modes of host-adaptation between dicot and monocot powdery mildew.</title>
        <authorList>
            <person name="Wu Y."/>
            <person name="Ma X."/>
            <person name="Pan Z."/>
            <person name="Kale S.D."/>
            <person name="Song Y."/>
            <person name="King H."/>
            <person name="Zhang Q."/>
            <person name="Presley C."/>
            <person name="Deng X."/>
            <person name="Wei C.I."/>
            <person name="Xiao S."/>
        </authorList>
    </citation>
    <scope>NUCLEOTIDE SEQUENCE [LARGE SCALE GENOMIC DNA]</scope>
    <source>
        <strain evidence="3">UMSG2</strain>
    </source>
</reference>
<dbReference type="PANTHER" id="PTHR36819:SF1">
    <property type="entry name" value="REGULATOR OF PHOSPHOLIPASE D SRF1"/>
    <property type="match status" value="1"/>
</dbReference>
<dbReference type="PANTHER" id="PTHR36819">
    <property type="entry name" value="REGULATOR OF PHOSPHOLIPASE D SRF1"/>
    <property type="match status" value="1"/>
</dbReference>
<keyword evidence="2" id="KW-1133">Transmembrane helix</keyword>
<evidence type="ECO:0008006" key="5">
    <source>
        <dbReference type="Google" id="ProtNLM"/>
    </source>
</evidence>
<feature type="transmembrane region" description="Helical" evidence="2">
    <location>
        <begin position="307"/>
        <end position="325"/>
    </location>
</feature>
<protein>
    <recommendedName>
        <fullName evidence="5">Regulator of phospholipase D SRF1</fullName>
    </recommendedName>
</protein>
<evidence type="ECO:0000313" key="4">
    <source>
        <dbReference type="Proteomes" id="UP000286134"/>
    </source>
</evidence>
<feature type="compositionally biased region" description="Polar residues" evidence="1">
    <location>
        <begin position="10"/>
        <end position="21"/>
    </location>
</feature>
<dbReference type="OrthoDB" id="2589563at2759"/>
<gene>
    <name evidence="3" type="ORF">OnM2_018082</name>
</gene>
<dbReference type="Proteomes" id="UP000286134">
    <property type="component" value="Unassembled WGS sequence"/>
</dbReference>
<dbReference type="GO" id="GO:0000324">
    <property type="term" value="C:fungal-type vacuole"/>
    <property type="evidence" value="ECO:0007669"/>
    <property type="project" value="TreeGrafter"/>
</dbReference>
<dbReference type="AlphaFoldDB" id="A0A420I465"/>
<keyword evidence="4" id="KW-1185">Reference proteome</keyword>
<comment type="caution">
    <text evidence="3">The sequence shown here is derived from an EMBL/GenBank/DDBJ whole genome shotgun (WGS) entry which is preliminary data.</text>
</comment>
<dbReference type="GO" id="GO:0071944">
    <property type="term" value="C:cell periphery"/>
    <property type="evidence" value="ECO:0007669"/>
    <property type="project" value="TreeGrafter"/>
</dbReference>